<gene>
    <name evidence="1" type="ORF">SCLCIDRAFT_311080</name>
</gene>
<sequence>MSGFECKGVAIGHCGSEIHGVGTSVVVYGPGWDAVSLWSIYLAPRTSGCGTNGVGNQRRDTSCTAVHQQNLECLAVREPYRKLLGHLDRLVT</sequence>
<organism evidence="1 2">
    <name type="scientific">Scleroderma citrinum Foug A</name>
    <dbReference type="NCBI Taxonomy" id="1036808"/>
    <lineage>
        <taxon>Eukaryota</taxon>
        <taxon>Fungi</taxon>
        <taxon>Dikarya</taxon>
        <taxon>Basidiomycota</taxon>
        <taxon>Agaricomycotina</taxon>
        <taxon>Agaricomycetes</taxon>
        <taxon>Agaricomycetidae</taxon>
        <taxon>Boletales</taxon>
        <taxon>Sclerodermatineae</taxon>
        <taxon>Sclerodermataceae</taxon>
        <taxon>Scleroderma</taxon>
    </lineage>
</organism>
<dbReference type="HOGENOM" id="CLU_2414553_0_0_1"/>
<dbReference type="EMBL" id="KN822139">
    <property type="protein sequence ID" value="KIM55185.1"/>
    <property type="molecule type" value="Genomic_DNA"/>
</dbReference>
<reference evidence="2" key="2">
    <citation type="submission" date="2015-01" db="EMBL/GenBank/DDBJ databases">
        <title>Evolutionary Origins and Diversification of the Mycorrhizal Mutualists.</title>
        <authorList>
            <consortium name="DOE Joint Genome Institute"/>
            <consortium name="Mycorrhizal Genomics Consortium"/>
            <person name="Kohler A."/>
            <person name="Kuo A."/>
            <person name="Nagy L.G."/>
            <person name="Floudas D."/>
            <person name="Copeland A."/>
            <person name="Barry K.W."/>
            <person name="Cichocki N."/>
            <person name="Veneault-Fourrey C."/>
            <person name="LaButti K."/>
            <person name="Lindquist E.A."/>
            <person name="Lipzen A."/>
            <person name="Lundell T."/>
            <person name="Morin E."/>
            <person name="Murat C."/>
            <person name="Riley R."/>
            <person name="Ohm R."/>
            <person name="Sun H."/>
            <person name="Tunlid A."/>
            <person name="Henrissat B."/>
            <person name="Grigoriev I.V."/>
            <person name="Hibbett D.S."/>
            <person name="Martin F."/>
        </authorList>
    </citation>
    <scope>NUCLEOTIDE SEQUENCE [LARGE SCALE GENOMIC DNA]</scope>
    <source>
        <strain evidence="2">Foug A</strain>
    </source>
</reference>
<reference evidence="1 2" key="1">
    <citation type="submission" date="2014-04" db="EMBL/GenBank/DDBJ databases">
        <authorList>
            <consortium name="DOE Joint Genome Institute"/>
            <person name="Kuo A."/>
            <person name="Kohler A."/>
            <person name="Nagy L.G."/>
            <person name="Floudas D."/>
            <person name="Copeland A."/>
            <person name="Barry K.W."/>
            <person name="Cichocki N."/>
            <person name="Veneault-Fourrey C."/>
            <person name="LaButti K."/>
            <person name="Lindquist E.A."/>
            <person name="Lipzen A."/>
            <person name="Lundell T."/>
            <person name="Morin E."/>
            <person name="Murat C."/>
            <person name="Sun H."/>
            <person name="Tunlid A."/>
            <person name="Henrissat B."/>
            <person name="Grigoriev I.V."/>
            <person name="Hibbett D.S."/>
            <person name="Martin F."/>
            <person name="Nordberg H.P."/>
            <person name="Cantor M.N."/>
            <person name="Hua S.X."/>
        </authorList>
    </citation>
    <scope>NUCLEOTIDE SEQUENCE [LARGE SCALE GENOMIC DNA]</scope>
    <source>
        <strain evidence="1 2">Foug A</strain>
    </source>
</reference>
<keyword evidence="2" id="KW-1185">Reference proteome</keyword>
<proteinExistence type="predicted"/>
<dbReference type="AlphaFoldDB" id="A0A0C3D329"/>
<accession>A0A0C3D329</accession>
<name>A0A0C3D329_9AGAM</name>
<dbReference type="InParanoid" id="A0A0C3D329"/>
<protein>
    <submittedName>
        <fullName evidence="1">Uncharacterized protein</fullName>
    </submittedName>
</protein>
<evidence type="ECO:0000313" key="1">
    <source>
        <dbReference type="EMBL" id="KIM55185.1"/>
    </source>
</evidence>
<evidence type="ECO:0000313" key="2">
    <source>
        <dbReference type="Proteomes" id="UP000053989"/>
    </source>
</evidence>
<dbReference type="Proteomes" id="UP000053989">
    <property type="component" value="Unassembled WGS sequence"/>
</dbReference>